<dbReference type="GO" id="GO:0009432">
    <property type="term" value="P:SOS response"/>
    <property type="evidence" value="ECO:0007669"/>
    <property type="project" value="TreeGrafter"/>
</dbReference>
<dbReference type="Gene3D" id="3.30.1490.20">
    <property type="entry name" value="ATP-grasp fold, A domain"/>
    <property type="match status" value="1"/>
</dbReference>
<organism evidence="4 5">
    <name type="scientific">Solimonas fluminis</name>
    <dbReference type="NCBI Taxonomy" id="2086571"/>
    <lineage>
        <taxon>Bacteria</taxon>
        <taxon>Pseudomonadati</taxon>
        <taxon>Pseudomonadota</taxon>
        <taxon>Gammaproteobacteria</taxon>
        <taxon>Nevskiales</taxon>
        <taxon>Nevskiaceae</taxon>
        <taxon>Solimonas</taxon>
    </lineage>
</organism>
<protein>
    <submittedName>
        <fullName evidence="4">RimK family alpha-L-glutamate ligase</fullName>
    </submittedName>
</protein>
<dbReference type="SUPFAM" id="SSF56059">
    <property type="entry name" value="Glutathione synthetase ATP-binding domain-like"/>
    <property type="match status" value="1"/>
</dbReference>
<dbReference type="PROSITE" id="PS50975">
    <property type="entry name" value="ATP_GRASP"/>
    <property type="match status" value="1"/>
</dbReference>
<evidence type="ECO:0000313" key="5">
    <source>
        <dbReference type="Proteomes" id="UP000238220"/>
    </source>
</evidence>
<evidence type="ECO:0000313" key="4">
    <source>
        <dbReference type="EMBL" id="PPE74860.1"/>
    </source>
</evidence>
<dbReference type="Gene3D" id="3.30.470.20">
    <property type="entry name" value="ATP-grasp fold, B domain"/>
    <property type="match status" value="1"/>
</dbReference>
<reference evidence="4 5" key="1">
    <citation type="submission" date="2018-02" db="EMBL/GenBank/DDBJ databases">
        <title>Genome sequencing of Solimonas sp. HR-BB.</title>
        <authorList>
            <person name="Lee Y."/>
            <person name="Jeon C.O."/>
        </authorList>
    </citation>
    <scope>NUCLEOTIDE SEQUENCE [LARGE SCALE GENOMIC DNA]</scope>
    <source>
        <strain evidence="4 5">HR-BB</strain>
    </source>
</reference>
<accession>A0A2S5TIQ2</accession>
<keyword evidence="4" id="KW-0436">Ligase</keyword>
<dbReference type="RefSeq" id="WP_104229087.1">
    <property type="nucleotide sequence ID" value="NZ_PSNW01000002.1"/>
</dbReference>
<dbReference type="InterPro" id="IPR013651">
    <property type="entry name" value="ATP-grasp_RimK-type"/>
</dbReference>
<comment type="caution">
    <text evidence="4">The sequence shown here is derived from an EMBL/GenBank/DDBJ whole genome shotgun (WGS) entry which is preliminary data.</text>
</comment>
<dbReference type="Proteomes" id="UP000238220">
    <property type="component" value="Unassembled WGS sequence"/>
</dbReference>
<proteinExistence type="predicted"/>
<evidence type="ECO:0000256" key="1">
    <source>
        <dbReference type="ARBA" id="ARBA00023211"/>
    </source>
</evidence>
<evidence type="ECO:0000256" key="2">
    <source>
        <dbReference type="PROSITE-ProRule" id="PRU00409"/>
    </source>
</evidence>
<dbReference type="EMBL" id="PSNW01000002">
    <property type="protein sequence ID" value="PPE74860.1"/>
    <property type="molecule type" value="Genomic_DNA"/>
</dbReference>
<dbReference type="GO" id="GO:0018169">
    <property type="term" value="F:ribosomal S6-glutamic acid ligase activity"/>
    <property type="evidence" value="ECO:0007669"/>
    <property type="project" value="TreeGrafter"/>
</dbReference>
<name>A0A2S5TIQ2_9GAMM</name>
<keyword evidence="2" id="KW-0547">Nucleotide-binding</keyword>
<dbReference type="GO" id="GO:0005524">
    <property type="term" value="F:ATP binding"/>
    <property type="evidence" value="ECO:0007669"/>
    <property type="project" value="UniProtKB-UniRule"/>
</dbReference>
<dbReference type="PANTHER" id="PTHR21621:SF0">
    <property type="entry name" value="BETA-CITRYLGLUTAMATE SYNTHASE B-RELATED"/>
    <property type="match status" value="1"/>
</dbReference>
<dbReference type="InterPro" id="IPR025839">
    <property type="entry name" value="RLAN_dom"/>
</dbReference>
<gene>
    <name evidence="4" type="ORF">C3942_04070</name>
</gene>
<dbReference type="InterPro" id="IPR013815">
    <property type="entry name" value="ATP_grasp_subdomain_1"/>
</dbReference>
<dbReference type="PANTHER" id="PTHR21621">
    <property type="entry name" value="RIBOSOMAL PROTEIN S6 MODIFICATION PROTEIN"/>
    <property type="match status" value="1"/>
</dbReference>
<dbReference type="InterPro" id="IPR011761">
    <property type="entry name" value="ATP-grasp"/>
</dbReference>
<dbReference type="Pfam" id="PF14401">
    <property type="entry name" value="RLAN"/>
    <property type="match status" value="1"/>
</dbReference>
<evidence type="ECO:0000259" key="3">
    <source>
        <dbReference type="PROSITE" id="PS50975"/>
    </source>
</evidence>
<feature type="domain" description="ATP-grasp" evidence="3">
    <location>
        <begin position="288"/>
        <end position="482"/>
    </location>
</feature>
<keyword evidence="5" id="KW-1185">Reference proteome</keyword>
<dbReference type="AlphaFoldDB" id="A0A2S5TIQ2"/>
<dbReference type="GO" id="GO:0046872">
    <property type="term" value="F:metal ion binding"/>
    <property type="evidence" value="ECO:0007669"/>
    <property type="project" value="InterPro"/>
</dbReference>
<keyword evidence="1" id="KW-0464">Manganese</keyword>
<dbReference type="GO" id="GO:0005737">
    <property type="term" value="C:cytoplasm"/>
    <property type="evidence" value="ECO:0007669"/>
    <property type="project" value="TreeGrafter"/>
</dbReference>
<dbReference type="OrthoDB" id="9800957at2"/>
<keyword evidence="2" id="KW-0067">ATP-binding</keyword>
<sequence length="490" mass="55985">MSGIVVVDQRSDWPANIPGIEVVTAWDYLTDESMTRAKRSRIYNLCRSFSYQTTGYYVSLLASARGHKPLPEITTIQDLKLAESPSVINDEIEELIQQSLARIGSGEYILNVYFGRSIAKRHERLARALFNLFPAPLVQARFIYRGDEWRVETLGPIALGEVPAAHHEFLYEAARDYFFMKRRHPRTKRDSARYDLAILVNEDEKEPPSNARALKAFEKAAEEQGFDVEFIDKSDYGHVAEFDALFIRETTAVNHHTYRFARRGVREGLIVVDDPVSILRAANKVFLAQLMERHRIPQPKTVLIHRGNIATAARELGFPCVLKQPDSQFSKGVIKVESEAELKRQTRDMLERSDLVIGQSFEPTEYDWRVGVLDGQPLYACRYYMAEGHWQVVKRNDKGAKQEGNHETVDVKDVPAQVLKIAVDAARAVGNGLYGVDLKQFGKVVKVIEVNDNPNIDFGVEDLVLKELLYRRIMEFFVRRLESRARDAVR</sequence>
<dbReference type="Pfam" id="PF08443">
    <property type="entry name" value="RimK"/>
    <property type="match status" value="1"/>
</dbReference>